<evidence type="ECO:0000256" key="1">
    <source>
        <dbReference type="SAM" id="MobiDB-lite"/>
    </source>
</evidence>
<proteinExistence type="predicted"/>
<protein>
    <submittedName>
        <fullName evidence="4">SUN domain-containing protein 2</fullName>
    </submittedName>
</protein>
<sequence>MSPASSVASSIDGYTIKKKRSSSSSGLKTLGRLFNKKKFQSDTFRRDAGAHSDSELSSGGDGSARNADYDRRRKKKHQLLEEVS</sequence>
<evidence type="ECO:0000313" key="2">
    <source>
        <dbReference type="EMBL" id="VDO51734.1"/>
    </source>
</evidence>
<keyword evidence="3" id="KW-1185">Reference proteome</keyword>
<gene>
    <name evidence="2" type="ORF">HPLM_LOCUS14071</name>
</gene>
<evidence type="ECO:0000313" key="4">
    <source>
        <dbReference type="WBParaSite" id="HPLM_0001407901-mRNA-1"/>
    </source>
</evidence>
<dbReference type="EMBL" id="UZAF01018437">
    <property type="protein sequence ID" value="VDO51734.1"/>
    <property type="molecule type" value="Genomic_DNA"/>
</dbReference>
<dbReference type="Proteomes" id="UP000268014">
    <property type="component" value="Unassembled WGS sequence"/>
</dbReference>
<reference evidence="2 3" key="2">
    <citation type="submission" date="2018-11" db="EMBL/GenBank/DDBJ databases">
        <authorList>
            <consortium name="Pathogen Informatics"/>
        </authorList>
    </citation>
    <scope>NUCLEOTIDE SEQUENCE [LARGE SCALE GENOMIC DNA]</scope>
    <source>
        <strain evidence="2 3">MHpl1</strain>
    </source>
</reference>
<feature type="compositionally biased region" description="Low complexity" evidence="1">
    <location>
        <begin position="22"/>
        <end position="33"/>
    </location>
</feature>
<dbReference type="STRING" id="6290.A0A0N4WRG4"/>
<evidence type="ECO:0000313" key="3">
    <source>
        <dbReference type="Proteomes" id="UP000268014"/>
    </source>
</evidence>
<organism evidence="4">
    <name type="scientific">Haemonchus placei</name>
    <name type="common">Barber's pole worm</name>
    <dbReference type="NCBI Taxonomy" id="6290"/>
    <lineage>
        <taxon>Eukaryota</taxon>
        <taxon>Metazoa</taxon>
        <taxon>Ecdysozoa</taxon>
        <taxon>Nematoda</taxon>
        <taxon>Chromadorea</taxon>
        <taxon>Rhabditida</taxon>
        <taxon>Rhabditina</taxon>
        <taxon>Rhabditomorpha</taxon>
        <taxon>Strongyloidea</taxon>
        <taxon>Trichostrongylidae</taxon>
        <taxon>Haemonchus</taxon>
    </lineage>
</organism>
<feature type="compositionally biased region" description="Basic and acidic residues" evidence="1">
    <location>
        <begin position="39"/>
        <end position="54"/>
    </location>
</feature>
<feature type="region of interest" description="Disordered" evidence="1">
    <location>
        <begin position="1"/>
        <end position="84"/>
    </location>
</feature>
<dbReference type="AlphaFoldDB" id="A0A0N4WRG4"/>
<dbReference type="WBParaSite" id="HPLM_0001407901-mRNA-1">
    <property type="protein sequence ID" value="HPLM_0001407901-mRNA-1"/>
    <property type="gene ID" value="HPLM_0001407901"/>
</dbReference>
<name>A0A0N4WRG4_HAEPC</name>
<accession>A0A0N4WRG4</accession>
<reference evidence="4" key="1">
    <citation type="submission" date="2017-02" db="UniProtKB">
        <authorList>
            <consortium name="WormBaseParasite"/>
        </authorList>
    </citation>
    <scope>IDENTIFICATION</scope>
</reference>